<gene>
    <name evidence="4" type="ORF">PCL_00376</name>
</gene>
<name>A0A2U3E6V2_PURLI</name>
<reference evidence="4 5" key="1">
    <citation type="journal article" date="2016" name="Front. Microbiol.">
        <title>Genome and transcriptome sequences reveal the specific parasitism of the nematophagous Purpureocillium lilacinum 36-1.</title>
        <authorList>
            <person name="Xie J."/>
            <person name="Li S."/>
            <person name="Mo C."/>
            <person name="Xiao X."/>
            <person name="Peng D."/>
            <person name="Wang G."/>
            <person name="Xiao Y."/>
        </authorList>
    </citation>
    <scope>NUCLEOTIDE SEQUENCE [LARGE SCALE GENOMIC DNA]</scope>
    <source>
        <strain evidence="4 5">36-1</strain>
    </source>
</reference>
<dbReference type="InterPro" id="IPR052275">
    <property type="entry name" value="Mt_Fe-S_assembly_factor"/>
</dbReference>
<dbReference type="PANTHER" id="PTHR46188">
    <property type="entry name" value="BOLA-LIKE PROTEIN 3"/>
    <property type="match status" value="1"/>
</dbReference>
<comment type="similarity">
    <text evidence="1 2">Belongs to the BolA/IbaG family.</text>
</comment>
<organism evidence="4 5">
    <name type="scientific">Purpureocillium lilacinum</name>
    <name type="common">Paecilomyces lilacinus</name>
    <dbReference type="NCBI Taxonomy" id="33203"/>
    <lineage>
        <taxon>Eukaryota</taxon>
        <taxon>Fungi</taxon>
        <taxon>Dikarya</taxon>
        <taxon>Ascomycota</taxon>
        <taxon>Pezizomycotina</taxon>
        <taxon>Sordariomycetes</taxon>
        <taxon>Hypocreomycetidae</taxon>
        <taxon>Hypocreales</taxon>
        <taxon>Ophiocordycipitaceae</taxon>
        <taxon>Purpureocillium</taxon>
    </lineage>
</organism>
<dbReference type="GO" id="GO:0005759">
    <property type="term" value="C:mitochondrial matrix"/>
    <property type="evidence" value="ECO:0007669"/>
    <property type="project" value="TreeGrafter"/>
</dbReference>
<protein>
    <recommendedName>
        <fullName evidence="6">BolA-like protein</fullName>
    </recommendedName>
</protein>
<proteinExistence type="inferred from homology"/>
<evidence type="ECO:0000256" key="3">
    <source>
        <dbReference type="SAM" id="MobiDB-lite"/>
    </source>
</evidence>
<dbReference type="InterPro" id="IPR002634">
    <property type="entry name" value="BolA"/>
</dbReference>
<evidence type="ECO:0000313" key="4">
    <source>
        <dbReference type="EMBL" id="PWI70232.1"/>
    </source>
</evidence>
<feature type="compositionally biased region" description="Low complexity" evidence="3">
    <location>
        <begin position="39"/>
        <end position="87"/>
    </location>
</feature>
<sequence length="176" mass="18719">MICSSCRAALRTQRSPPAALLRPSSRSIVIAPRALLSTSASPRRSLSPRHLSSRATLSSSSTAALPSPTPARLYSSSSTPPQRQPTSIEDEDPLPAMTPAEASIAAVLSAALDPTFVLVQDVSGGCGSMYAIQIASRAFRGQTLLKQQRMVNAALGDRVKEWHGVQIRTVVPEEEE</sequence>
<comment type="caution">
    <text evidence="4">The sequence shown here is derived from an EMBL/GenBank/DDBJ whole genome shotgun (WGS) entry which is preliminary data.</text>
</comment>
<dbReference type="Pfam" id="PF01722">
    <property type="entry name" value="BolA"/>
    <property type="match status" value="1"/>
</dbReference>
<evidence type="ECO:0000256" key="2">
    <source>
        <dbReference type="RuleBase" id="RU003860"/>
    </source>
</evidence>
<evidence type="ECO:0000313" key="5">
    <source>
        <dbReference type="Proteomes" id="UP000245956"/>
    </source>
</evidence>
<evidence type="ECO:0008006" key="6">
    <source>
        <dbReference type="Google" id="ProtNLM"/>
    </source>
</evidence>
<dbReference type="AlphaFoldDB" id="A0A2U3E6V2"/>
<dbReference type="Proteomes" id="UP000245956">
    <property type="component" value="Unassembled WGS sequence"/>
</dbReference>
<accession>A0A2U3E6V2</accession>
<evidence type="ECO:0000256" key="1">
    <source>
        <dbReference type="ARBA" id="ARBA00005578"/>
    </source>
</evidence>
<dbReference type="EMBL" id="LCWV01000010">
    <property type="protein sequence ID" value="PWI70232.1"/>
    <property type="molecule type" value="Genomic_DNA"/>
</dbReference>
<dbReference type="Gene3D" id="3.10.20.90">
    <property type="entry name" value="Phosphatidylinositol 3-kinase Catalytic Subunit, Chain A, domain 1"/>
    <property type="match status" value="1"/>
</dbReference>
<dbReference type="InterPro" id="IPR036065">
    <property type="entry name" value="BolA-like_sf"/>
</dbReference>
<feature type="region of interest" description="Disordered" evidence="3">
    <location>
        <begin position="39"/>
        <end position="95"/>
    </location>
</feature>
<dbReference type="PANTHER" id="PTHR46188:SF1">
    <property type="entry name" value="BOLA-LIKE PROTEIN 3"/>
    <property type="match status" value="1"/>
</dbReference>
<dbReference type="SUPFAM" id="SSF82657">
    <property type="entry name" value="BolA-like"/>
    <property type="match status" value="1"/>
</dbReference>